<evidence type="ECO:0000313" key="3">
    <source>
        <dbReference type="Proteomes" id="UP001234178"/>
    </source>
</evidence>
<evidence type="ECO:0000259" key="1">
    <source>
        <dbReference type="Pfam" id="PF21056"/>
    </source>
</evidence>
<comment type="caution">
    <text evidence="2">The sequence shown here is derived from an EMBL/GenBank/DDBJ whole genome shotgun (WGS) entry which is preliminary data.</text>
</comment>
<keyword evidence="3" id="KW-1185">Reference proteome</keyword>
<organism evidence="2 3">
    <name type="scientific">Daphnia magna</name>
    <dbReference type="NCBI Taxonomy" id="35525"/>
    <lineage>
        <taxon>Eukaryota</taxon>
        <taxon>Metazoa</taxon>
        <taxon>Ecdysozoa</taxon>
        <taxon>Arthropoda</taxon>
        <taxon>Crustacea</taxon>
        <taxon>Branchiopoda</taxon>
        <taxon>Diplostraca</taxon>
        <taxon>Cladocera</taxon>
        <taxon>Anomopoda</taxon>
        <taxon>Daphniidae</taxon>
        <taxon>Daphnia</taxon>
    </lineage>
</organism>
<dbReference type="InterPro" id="IPR048324">
    <property type="entry name" value="ZSWIM1-3_RNaseH-like"/>
</dbReference>
<evidence type="ECO:0000313" key="2">
    <source>
        <dbReference type="EMBL" id="KAK4037527.1"/>
    </source>
</evidence>
<feature type="domain" description="ZSWIM1/3 RNaseH-like" evidence="1">
    <location>
        <begin position="120"/>
        <end position="180"/>
    </location>
</feature>
<name>A0ABR0B763_9CRUS</name>
<dbReference type="PANTHER" id="PTHR31569">
    <property type="entry name" value="SWIM-TYPE DOMAIN-CONTAINING PROTEIN"/>
    <property type="match status" value="1"/>
</dbReference>
<sequence>MPQGCPLSKNHPVSAQHVTTYARKRHMGAEATLSAAQPTKVRKLLQDKFGSHLISKDLINIKQTLTGKSANEWRDTVDYLMDLQKEENNVIMVLHDADGEVAAIYVQLEKQRQMYRTYADDKGDGQPVAMFFMKEETVDSISTCLQLFSETNDVSVTTVTITDKDCVEIAALAKYFTSATHILCHFHVLKAVDAKLLKLKNLGKEKKHAIQQHFRSALFATTHDEFDSSRERLLSIDGSVTAHFRNNWFNSTDKWSSLGRR</sequence>
<dbReference type="Pfam" id="PF21056">
    <property type="entry name" value="ZSWIM1-3_RNaseH-like"/>
    <property type="match status" value="1"/>
</dbReference>
<dbReference type="Proteomes" id="UP001234178">
    <property type="component" value="Unassembled WGS sequence"/>
</dbReference>
<gene>
    <name evidence="2" type="ORF">OUZ56_029559</name>
</gene>
<dbReference type="InterPro" id="IPR052579">
    <property type="entry name" value="Zinc_finger_SWIM"/>
</dbReference>
<protein>
    <recommendedName>
        <fullName evidence="1">ZSWIM1/3 RNaseH-like domain-containing protein</fullName>
    </recommendedName>
</protein>
<dbReference type="EMBL" id="JAOYFB010000040">
    <property type="protein sequence ID" value="KAK4037527.1"/>
    <property type="molecule type" value="Genomic_DNA"/>
</dbReference>
<reference evidence="2 3" key="1">
    <citation type="journal article" date="2023" name="Nucleic Acids Res.">
        <title>The hologenome of Daphnia magna reveals possible DNA methylation and microbiome-mediated evolution of the host genome.</title>
        <authorList>
            <person name="Chaturvedi A."/>
            <person name="Li X."/>
            <person name="Dhandapani V."/>
            <person name="Marshall H."/>
            <person name="Kissane S."/>
            <person name="Cuenca-Cambronero M."/>
            <person name="Asole G."/>
            <person name="Calvet F."/>
            <person name="Ruiz-Romero M."/>
            <person name="Marangio P."/>
            <person name="Guigo R."/>
            <person name="Rago D."/>
            <person name="Mirbahai L."/>
            <person name="Eastwood N."/>
            <person name="Colbourne J.K."/>
            <person name="Zhou J."/>
            <person name="Mallon E."/>
            <person name="Orsini L."/>
        </authorList>
    </citation>
    <scope>NUCLEOTIDE SEQUENCE [LARGE SCALE GENOMIC DNA]</scope>
    <source>
        <strain evidence="2">LRV0_1</strain>
    </source>
</reference>
<proteinExistence type="predicted"/>
<dbReference type="PANTHER" id="PTHR31569:SF4">
    <property type="entry name" value="SWIM-TYPE DOMAIN-CONTAINING PROTEIN"/>
    <property type="match status" value="1"/>
</dbReference>
<accession>A0ABR0B763</accession>